<keyword evidence="3" id="KW-0732">Signal</keyword>
<feature type="transmembrane region" description="Helical" evidence="2">
    <location>
        <begin position="105"/>
        <end position="122"/>
    </location>
</feature>
<keyword evidence="2" id="KW-0812">Transmembrane</keyword>
<keyword evidence="2" id="KW-0472">Membrane</keyword>
<name>A0A168A372_9HYPO</name>
<feature type="transmembrane region" description="Helical" evidence="2">
    <location>
        <begin position="481"/>
        <end position="501"/>
    </location>
</feature>
<evidence type="ECO:0000256" key="3">
    <source>
        <dbReference type="SAM" id="SignalP"/>
    </source>
</evidence>
<sequence>MELSCSKNSAITRILAIASLAVFSNVVTAHGDLTDDAGRLENHGHSSNASVLINGPDYLPTYFALVDGRSMIYAHIVLMVVAWVFLLPVAVMLSIARSRLTLPSQIAFTLVNALGVFFAYTYNSQTPDLYPNNAHHLIGWVATLVLLTQLLIGVIGRSAEFIKYKASGEKSSAGLIPHEDSETMLLGQAFEEGAGRSSYDSGQGTELGTQSLRGSSLSTLDDEDTPLNQFGDNGQRFPHISRSSTTSPISGLGTLKFKTNRVAVFWIGKYFGFLYRAVDRIILPLGFITITTGIATFGRFFEGQAIFSGLAHWIKGGVFFWLGLLTLGRWSGCFAELGWAWNLTPMTDGREQRPPSAELIESGLIFFYGSTNVFLEHLGAWGEEWSPEDLEHLSITILFIGGGLCGMLVESATIRALLNTTASAADLGGPDEEEAKPQWDAPRMYKVSMNPVPALVILLLGIMMSSHRQATMISSMVHNQWGSLLAGASFARGMTYILLFLRPPNSVLPSRPPSELLASFGLIAGGIMFMASSSDTIKGMVHYNLDAMFMYTVTMGCVGLVMAWEIIVLAIKGWAVRKEARSSSTMHGLL</sequence>
<feature type="chain" id="PRO_5007895191" evidence="3">
    <location>
        <begin position="30"/>
        <end position="590"/>
    </location>
</feature>
<proteinExistence type="predicted"/>
<dbReference type="Proteomes" id="UP000078544">
    <property type="component" value="Unassembled WGS sequence"/>
</dbReference>
<dbReference type="Gene3D" id="1.20.120.1770">
    <property type="match status" value="1"/>
</dbReference>
<reference evidence="6 7" key="1">
    <citation type="journal article" date="2016" name="Genome Biol. Evol.">
        <title>Divergent and convergent evolution of fungal pathogenicity.</title>
        <authorList>
            <person name="Shang Y."/>
            <person name="Xiao G."/>
            <person name="Zheng P."/>
            <person name="Cen K."/>
            <person name="Zhan S."/>
            <person name="Wang C."/>
        </authorList>
    </citation>
    <scope>NUCLEOTIDE SEQUENCE [LARGE SCALE GENOMIC DNA]</scope>
    <source>
        <strain evidence="6 7">RCEF 2490</strain>
    </source>
</reference>
<evidence type="ECO:0000259" key="5">
    <source>
        <dbReference type="Pfam" id="PF10355"/>
    </source>
</evidence>
<dbReference type="PANTHER" id="PTHR31685:SF3">
    <property type="entry name" value="INTEGRAL MEMBRANE PROTEIN (AFU_ORTHOLOGUE AFUA_6G12730)"/>
    <property type="match status" value="1"/>
</dbReference>
<keyword evidence="7" id="KW-1185">Reference proteome</keyword>
<evidence type="ECO:0000313" key="7">
    <source>
        <dbReference type="Proteomes" id="UP000078544"/>
    </source>
</evidence>
<dbReference type="STRING" id="1081109.A0A168A372"/>
<feature type="transmembrane region" description="Helical" evidence="2">
    <location>
        <begin position="281"/>
        <end position="298"/>
    </location>
</feature>
<feature type="signal peptide" evidence="3">
    <location>
        <begin position="1"/>
        <end position="29"/>
    </location>
</feature>
<dbReference type="OrthoDB" id="4005299at2759"/>
<evidence type="ECO:0000256" key="2">
    <source>
        <dbReference type="SAM" id="Phobius"/>
    </source>
</evidence>
<feature type="domain" description="Protein YTP1-like C-terminal" evidence="5">
    <location>
        <begin position="286"/>
        <end position="573"/>
    </location>
</feature>
<feature type="compositionally biased region" description="Polar residues" evidence="1">
    <location>
        <begin position="198"/>
        <end position="218"/>
    </location>
</feature>
<protein>
    <submittedName>
        <fullName evidence="6">Integral membrane protein</fullName>
    </submittedName>
</protein>
<feature type="transmembrane region" description="Helical" evidence="2">
    <location>
        <begin position="551"/>
        <end position="571"/>
    </location>
</feature>
<dbReference type="Pfam" id="PF10348">
    <property type="entry name" value="DUF2427"/>
    <property type="match status" value="1"/>
</dbReference>
<evidence type="ECO:0000259" key="4">
    <source>
        <dbReference type="Pfam" id="PF10348"/>
    </source>
</evidence>
<dbReference type="AlphaFoldDB" id="A0A168A372"/>
<evidence type="ECO:0000256" key="1">
    <source>
        <dbReference type="SAM" id="MobiDB-lite"/>
    </source>
</evidence>
<evidence type="ECO:0000313" key="6">
    <source>
        <dbReference type="EMBL" id="KZZ93408.1"/>
    </source>
</evidence>
<feature type="domain" description="DUF2427" evidence="4">
    <location>
        <begin position="61"/>
        <end position="156"/>
    </location>
</feature>
<dbReference type="EMBL" id="AZGY01000013">
    <property type="protein sequence ID" value="KZZ93408.1"/>
    <property type="molecule type" value="Genomic_DNA"/>
</dbReference>
<feature type="transmembrane region" description="Helical" evidence="2">
    <location>
        <begin position="134"/>
        <end position="155"/>
    </location>
</feature>
<feature type="transmembrane region" description="Helical" evidence="2">
    <location>
        <begin position="513"/>
        <end position="531"/>
    </location>
</feature>
<feature type="region of interest" description="Disordered" evidence="1">
    <location>
        <begin position="194"/>
        <end position="218"/>
    </location>
</feature>
<dbReference type="PANTHER" id="PTHR31685">
    <property type="entry name" value="INTEGRAL MEMBRANE PROTEIN (AFU_ORTHOLOGUE AFUA_6G12730)-RELATED"/>
    <property type="match status" value="1"/>
</dbReference>
<dbReference type="InterPro" id="IPR018825">
    <property type="entry name" value="DUF2427"/>
</dbReference>
<dbReference type="InterPro" id="IPR018827">
    <property type="entry name" value="YTP1_C"/>
</dbReference>
<keyword evidence="2" id="KW-1133">Transmembrane helix</keyword>
<gene>
    <name evidence="6" type="ORF">AAL_05793</name>
</gene>
<accession>A0A168A372</accession>
<organism evidence="6 7">
    <name type="scientific">Moelleriella libera RCEF 2490</name>
    <dbReference type="NCBI Taxonomy" id="1081109"/>
    <lineage>
        <taxon>Eukaryota</taxon>
        <taxon>Fungi</taxon>
        <taxon>Dikarya</taxon>
        <taxon>Ascomycota</taxon>
        <taxon>Pezizomycotina</taxon>
        <taxon>Sordariomycetes</taxon>
        <taxon>Hypocreomycetidae</taxon>
        <taxon>Hypocreales</taxon>
        <taxon>Clavicipitaceae</taxon>
        <taxon>Moelleriella</taxon>
    </lineage>
</organism>
<feature type="transmembrane region" description="Helical" evidence="2">
    <location>
        <begin position="72"/>
        <end position="93"/>
    </location>
</feature>
<dbReference type="Pfam" id="PF10355">
    <property type="entry name" value="Ytp1"/>
    <property type="match status" value="1"/>
</dbReference>
<feature type="transmembrane region" description="Helical" evidence="2">
    <location>
        <begin position="452"/>
        <end position="469"/>
    </location>
</feature>
<feature type="transmembrane region" description="Helical" evidence="2">
    <location>
        <begin position="318"/>
        <end position="341"/>
    </location>
</feature>
<comment type="caution">
    <text evidence="6">The sequence shown here is derived from an EMBL/GenBank/DDBJ whole genome shotgun (WGS) entry which is preliminary data.</text>
</comment>